<dbReference type="EMBL" id="GL883026">
    <property type="protein sequence ID" value="EGG15630.1"/>
    <property type="molecule type" value="Genomic_DNA"/>
</dbReference>
<accession>F4QAB1</accession>
<feature type="compositionally biased region" description="Low complexity" evidence="1">
    <location>
        <begin position="1"/>
        <end position="15"/>
    </location>
</feature>
<proteinExistence type="predicted"/>
<evidence type="ECO:0000313" key="2">
    <source>
        <dbReference type="EMBL" id="EGG15630.1"/>
    </source>
</evidence>
<evidence type="ECO:0000313" key="3">
    <source>
        <dbReference type="Proteomes" id="UP000007797"/>
    </source>
</evidence>
<reference evidence="3" key="1">
    <citation type="journal article" date="2011" name="Genome Res.">
        <title>Phylogeny-wide analysis of social amoeba genomes highlights ancient origins for complex intercellular communication.</title>
        <authorList>
            <person name="Heidel A.J."/>
            <person name="Lawal H.M."/>
            <person name="Felder M."/>
            <person name="Schilde C."/>
            <person name="Helps N.R."/>
            <person name="Tunggal B."/>
            <person name="Rivero F."/>
            <person name="John U."/>
            <person name="Schleicher M."/>
            <person name="Eichinger L."/>
            <person name="Platzer M."/>
            <person name="Noegel A.A."/>
            <person name="Schaap P."/>
            <person name="Gloeckner G."/>
        </authorList>
    </citation>
    <scope>NUCLEOTIDE SEQUENCE [LARGE SCALE GENOMIC DNA]</scope>
    <source>
        <strain evidence="3">SH3</strain>
    </source>
</reference>
<feature type="compositionally biased region" description="Basic residues" evidence="1">
    <location>
        <begin position="101"/>
        <end position="116"/>
    </location>
</feature>
<feature type="compositionally biased region" description="Acidic residues" evidence="1">
    <location>
        <begin position="42"/>
        <end position="60"/>
    </location>
</feature>
<feature type="compositionally biased region" description="Low complexity" evidence="1">
    <location>
        <begin position="61"/>
        <end position="75"/>
    </location>
</feature>
<evidence type="ECO:0000256" key="1">
    <source>
        <dbReference type="SAM" id="MobiDB-lite"/>
    </source>
</evidence>
<gene>
    <name evidence="2" type="ORF">DFA_10472</name>
</gene>
<protein>
    <submittedName>
        <fullName evidence="2">Uncharacterized protein</fullName>
    </submittedName>
</protein>
<sequence length="272" mass="31264">MLTINNNNNNTNSNIKNEDILKLKQQQEISRNRNNLQQHHDEEDDEHEVIEDEDEDEEYSEINSESDNNTSTNSSSKDEEEEEDDDDEDEDDEEDNEQKRIRNHHNNLIRLNQKKKKRNNGSNLSILDLPFTILKEIYNYLDDDLDRISDPCGMSAVDTQASQSGALVQPADCTRHAARLAHPSPLVLGLLPSSLQHLKFGNKFCQQVWIDQLPPTIRSIEFGREFKQPHLTKSPLTHPIPTTITIIRKTVTYIDQSTLNSISTTTRIPLHC</sequence>
<dbReference type="GeneID" id="14867234"/>
<dbReference type="AlphaFoldDB" id="F4QAB1"/>
<name>F4QAB1_CACFS</name>
<feature type="region of interest" description="Disordered" evidence="1">
    <location>
        <begin position="1"/>
        <end position="116"/>
    </location>
</feature>
<organism evidence="2 3">
    <name type="scientific">Cavenderia fasciculata</name>
    <name type="common">Slime mold</name>
    <name type="synonym">Dictyostelium fasciculatum</name>
    <dbReference type="NCBI Taxonomy" id="261658"/>
    <lineage>
        <taxon>Eukaryota</taxon>
        <taxon>Amoebozoa</taxon>
        <taxon>Evosea</taxon>
        <taxon>Eumycetozoa</taxon>
        <taxon>Dictyostelia</taxon>
        <taxon>Acytosteliales</taxon>
        <taxon>Cavenderiaceae</taxon>
        <taxon>Cavenderia</taxon>
    </lineage>
</organism>
<feature type="compositionally biased region" description="Polar residues" evidence="1">
    <location>
        <begin position="24"/>
        <end position="37"/>
    </location>
</feature>
<dbReference type="Proteomes" id="UP000007797">
    <property type="component" value="Unassembled WGS sequence"/>
</dbReference>
<keyword evidence="3" id="KW-1185">Reference proteome</keyword>
<dbReference type="RefSeq" id="XP_004354372.1">
    <property type="nucleotide sequence ID" value="XM_004354320.1"/>
</dbReference>
<feature type="compositionally biased region" description="Acidic residues" evidence="1">
    <location>
        <begin position="78"/>
        <end position="96"/>
    </location>
</feature>
<dbReference type="KEGG" id="dfa:DFA_10472"/>
<dbReference type="InterPro" id="IPR008615">
    <property type="entry name" value="FNIP"/>
</dbReference>
<dbReference type="Pfam" id="PF05725">
    <property type="entry name" value="FNIP"/>
    <property type="match status" value="1"/>
</dbReference>